<organism evidence="2 3">
    <name type="scientific">Phanerochaete carnosa (strain HHB-10118-sp)</name>
    <name type="common">White-rot fungus</name>
    <name type="synonym">Peniophora carnosa</name>
    <dbReference type="NCBI Taxonomy" id="650164"/>
    <lineage>
        <taxon>Eukaryota</taxon>
        <taxon>Fungi</taxon>
        <taxon>Dikarya</taxon>
        <taxon>Basidiomycota</taxon>
        <taxon>Agaricomycotina</taxon>
        <taxon>Agaricomycetes</taxon>
        <taxon>Polyporales</taxon>
        <taxon>Phanerochaetaceae</taxon>
        <taxon>Phanerochaete</taxon>
    </lineage>
</organism>
<dbReference type="STRING" id="650164.K5XBB7"/>
<evidence type="ECO:0000313" key="2">
    <source>
        <dbReference type="EMBL" id="EKM60252.1"/>
    </source>
</evidence>
<keyword evidence="3" id="KW-1185">Reference proteome</keyword>
<dbReference type="RefSeq" id="XP_007389724.1">
    <property type="nucleotide sequence ID" value="XM_007389662.1"/>
</dbReference>
<dbReference type="KEGG" id="pco:PHACADRAFT_246117"/>
<sequence>METFQILHLAASWPTGSHPPPSQGTGPPVGDRPATPAISDTRVLATQNPPADVYAASKDGTLLAPPPRIRAAAAHIVFAARESSAFITPAEVEEIENWTGRSILEALARFYIAPEVTSRAHHQATTFADCLSFSVPASTRGLGECMGAVERHDRSVSRSRCPLVPL</sequence>
<dbReference type="HOGENOM" id="CLU_1603323_0_0_1"/>
<dbReference type="AlphaFoldDB" id="K5XBB7"/>
<dbReference type="GeneID" id="18913730"/>
<proteinExistence type="predicted"/>
<gene>
    <name evidence="2" type="ORF">PHACADRAFT_246117</name>
</gene>
<dbReference type="InParanoid" id="K5XBB7"/>
<feature type="region of interest" description="Disordered" evidence="1">
    <location>
        <begin position="11"/>
        <end position="36"/>
    </location>
</feature>
<dbReference type="EMBL" id="JH930468">
    <property type="protein sequence ID" value="EKM60252.1"/>
    <property type="molecule type" value="Genomic_DNA"/>
</dbReference>
<accession>K5XBB7</accession>
<protein>
    <submittedName>
        <fullName evidence="2">Uncharacterized protein</fullName>
    </submittedName>
</protein>
<name>K5XBB7_PHACS</name>
<dbReference type="Proteomes" id="UP000008370">
    <property type="component" value="Unassembled WGS sequence"/>
</dbReference>
<evidence type="ECO:0000313" key="3">
    <source>
        <dbReference type="Proteomes" id="UP000008370"/>
    </source>
</evidence>
<evidence type="ECO:0000256" key="1">
    <source>
        <dbReference type="SAM" id="MobiDB-lite"/>
    </source>
</evidence>
<reference evidence="2 3" key="1">
    <citation type="journal article" date="2012" name="BMC Genomics">
        <title>Comparative genomics of the white-rot fungi, Phanerochaete carnosa and P. chrysosporium, to elucidate the genetic basis of the distinct wood types they colonize.</title>
        <authorList>
            <person name="Suzuki H."/>
            <person name="MacDonald J."/>
            <person name="Syed K."/>
            <person name="Salamov A."/>
            <person name="Hori C."/>
            <person name="Aerts A."/>
            <person name="Henrissat B."/>
            <person name="Wiebenga A."/>
            <person name="vanKuyk P.A."/>
            <person name="Barry K."/>
            <person name="Lindquist E."/>
            <person name="LaButti K."/>
            <person name="Lapidus A."/>
            <person name="Lucas S."/>
            <person name="Coutinho P."/>
            <person name="Gong Y."/>
            <person name="Samejima M."/>
            <person name="Mahadevan R."/>
            <person name="Abou-Zaid M."/>
            <person name="de Vries R.P."/>
            <person name="Igarashi K."/>
            <person name="Yadav J.S."/>
            <person name="Grigoriev I.V."/>
            <person name="Master E.R."/>
        </authorList>
    </citation>
    <scope>NUCLEOTIDE SEQUENCE [LARGE SCALE GENOMIC DNA]</scope>
    <source>
        <strain evidence="2 3">HHB-10118-sp</strain>
    </source>
</reference>
<dbReference type="OrthoDB" id="416752at2759"/>